<dbReference type="OrthoDB" id="427755at2"/>
<dbReference type="eggNOG" id="COG5373">
    <property type="taxonomic scope" value="Bacteria"/>
</dbReference>
<feature type="compositionally biased region" description="Low complexity" evidence="1">
    <location>
        <begin position="170"/>
        <end position="183"/>
    </location>
</feature>
<feature type="compositionally biased region" description="Polar residues" evidence="1">
    <location>
        <begin position="13"/>
        <end position="22"/>
    </location>
</feature>
<dbReference type="Proteomes" id="UP000010472">
    <property type="component" value="Chromosome"/>
</dbReference>
<evidence type="ECO:0000256" key="2">
    <source>
        <dbReference type="SAM" id="Phobius"/>
    </source>
</evidence>
<evidence type="ECO:0000313" key="4">
    <source>
        <dbReference type="Proteomes" id="UP000010472"/>
    </source>
</evidence>
<sequence length="232" mass="25160">MANLRNRNDNDSNGRYNESDNIPTEEFVEPGRVTSYRDGYVHGRVLERRRQDEVLEVRDNNNAARGLLIGLSIASLLGLGLAALFFWNQRPEEAPTQIIVPQSVSPSPSPQSAETQNRTTVIERQVEKVPQVIVPQQPASAPQQSAPNINISVPRQVAPAAPKTDVRVIPVPSAPQQAPAPKQDTTVNITPPQSSTQRSETSTSSNPKANPINSSEGTQNQTDTQSGTDSTP</sequence>
<organism evidence="3 4">
    <name type="scientific">Crinalium epipsammum PCC 9333</name>
    <dbReference type="NCBI Taxonomy" id="1173022"/>
    <lineage>
        <taxon>Bacteria</taxon>
        <taxon>Bacillati</taxon>
        <taxon>Cyanobacteriota</taxon>
        <taxon>Cyanophyceae</taxon>
        <taxon>Gomontiellales</taxon>
        <taxon>Gomontiellaceae</taxon>
        <taxon>Crinalium</taxon>
    </lineage>
</organism>
<gene>
    <name evidence="3" type="ORF">Cri9333_4225</name>
</gene>
<feature type="compositionally biased region" description="Basic and acidic residues" evidence="1">
    <location>
        <begin position="1"/>
        <end position="12"/>
    </location>
</feature>
<protein>
    <submittedName>
        <fullName evidence="3">Uncharacterized protein</fullName>
    </submittedName>
</protein>
<evidence type="ECO:0000313" key="3">
    <source>
        <dbReference type="EMBL" id="AFZ15014.1"/>
    </source>
</evidence>
<dbReference type="RefSeq" id="WP_015205109.1">
    <property type="nucleotide sequence ID" value="NC_019753.1"/>
</dbReference>
<accession>K9W5E4</accession>
<keyword evidence="2" id="KW-0812">Transmembrane</keyword>
<dbReference type="KEGG" id="cep:Cri9333_4225"/>
<keyword evidence="4" id="KW-1185">Reference proteome</keyword>
<feature type="region of interest" description="Disordered" evidence="1">
    <location>
        <begin position="169"/>
        <end position="232"/>
    </location>
</feature>
<feature type="transmembrane region" description="Helical" evidence="2">
    <location>
        <begin position="67"/>
        <end position="87"/>
    </location>
</feature>
<name>K9W5E4_9CYAN</name>
<dbReference type="STRING" id="1173022.Cri9333_4225"/>
<dbReference type="HOGENOM" id="CLU_1193210_0_0_3"/>
<evidence type="ECO:0000256" key="1">
    <source>
        <dbReference type="SAM" id="MobiDB-lite"/>
    </source>
</evidence>
<keyword evidence="2" id="KW-0472">Membrane</keyword>
<proteinExistence type="predicted"/>
<dbReference type="AlphaFoldDB" id="K9W5E4"/>
<feature type="region of interest" description="Disordered" evidence="1">
    <location>
        <begin position="1"/>
        <end position="27"/>
    </location>
</feature>
<dbReference type="EMBL" id="CP003620">
    <property type="protein sequence ID" value="AFZ15014.1"/>
    <property type="molecule type" value="Genomic_DNA"/>
</dbReference>
<feature type="compositionally biased region" description="Polar residues" evidence="1">
    <location>
        <begin position="206"/>
        <end position="232"/>
    </location>
</feature>
<keyword evidence="2" id="KW-1133">Transmembrane helix</keyword>
<reference evidence="3 4" key="1">
    <citation type="submission" date="2012-06" db="EMBL/GenBank/DDBJ databases">
        <title>Finished chromosome of genome of Crinalium epipsammum PCC 9333.</title>
        <authorList>
            <consortium name="US DOE Joint Genome Institute"/>
            <person name="Gugger M."/>
            <person name="Coursin T."/>
            <person name="Rippka R."/>
            <person name="Tandeau De Marsac N."/>
            <person name="Huntemann M."/>
            <person name="Wei C.-L."/>
            <person name="Han J."/>
            <person name="Detter J.C."/>
            <person name="Han C."/>
            <person name="Tapia R."/>
            <person name="Davenport K."/>
            <person name="Daligault H."/>
            <person name="Erkkila T."/>
            <person name="Gu W."/>
            <person name="Munk A.C.C."/>
            <person name="Teshima H."/>
            <person name="Xu Y."/>
            <person name="Chain P."/>
            <person name="Chen A."/>
            <person name="Krypides N."/>
            <person name="Mavromatis K."/>
            <person name="Markowitz V."/>
            <person name="Szeto E."/>
            <person name="Ivanova N."/>
            <person name="Mikhailova N."/>
            <person name="Ovchinnikova G."/>
            <person name="Pagani I."/>
            <person name="Pati A."/>
            <person name="Goodwin L."/>
            <person name="Peters L."/>
            <person name="Pitluck S."/>
            <person name="Woyke T."/>
            <person name="Kerfeld C."/>
        </authorList>
    </citation>
    <scope>NUCLEOTIDE SEQUENCE [LARGE SCALE GENOMIC DNA]</scope>
    <source>
        <strain evidence="3 4">PCC 9333</strain>
    </source>
</reference>
<feature type="compositionally biased region" description="Low complexity" evidence="1">
    <location>
        <begin position="190"/>
        <end position="205"/>
    </location>
</feature>